<dbReference type="PROSITE" id="PS00216">
    <property type="entry name" value="SUGAR_TRANSPORT_1"/>
    <property type="match status" value="1"/>
</dbReference>
<sequence length="397" mass="40037">MTPSSSSRRALAFVNVAHALDHYVLLIYPTAVIAMAADLGRDYGPMIALSTGAFVAFGLFALPMGWLAERVGRRNLLAAFFFGCAASLAGLSASTTPTAIAAWLFALGVFTAIYHPIGASLLVSHASALGRSLGWNGVFGNLGSAFASGGTALLASSLGWRAAFLAPAAVCLAVGLAYLAFAPAEAEARAAGPKQAPASSVGLRIPVLLALFAAALIAGGMTFNITSISLPKAIDERLGLDVPLAVTGALATGVFLFGAMTQLIVGRLVDRVPLPTIFVGLAVLQPLGLAIAATTGGAPMLAGLALAIAAIYGQVVVNDAMVARYAPPHLRTKAYSVRYFLGFTASGFAAPLIAVAHAAGGFGLVFTLAAAFGAVIFGAAVCFLVASKPAAVQASSS</sequence>
<dbReference type="InterPro" id="IPR005829">
    <property type="entry name" value="Sugar_transporter_CS"/>
</dbReference>
<dbReference type="InterPro" id="IPR036259">
    <property type="entry name" value="MFS_trans_sf"/>
</dbReference>
<feature type="transmembrane region" description="Helical" evidence="7">
    <location>
        <begin position="365"/>
        <end position="386"/>
    </location>
</feature>
<name>A0A9W6MSV7_9HYPH</name>
<reference evidence="9" key="1">
    <citation type="journal article" date="2014" name="Int. J. Syst. Evol. Microbiol.">
        <title>Complete genome sequence of Corynebacterium casei LMG S-19264T (=DSM 44701T), isolated from a smear-ripened cheese.</title>
        <authorList>
            <consortium name="US DOE Joint Genome Institute (JGI-PGF)"/>
            <person name="Walter F."/>
            <person name="Albersmeier A."/>
            <person name="Kalinowski J."/>
            <person name="Ruckert C."/>
        </authorList>
    </citation>
    <scope>NUCLEOTIDE SEQUENCE</scope>
    <source>
        <strain evidence="9">VKM B-1606</strain>
    </source>
</reference>
<dbReference type="Proteomes" id="UP001143400">
    <property type="component" value="Unassembled WGS sequence"/>
</dbReference>
<evidence type="ECO:0000256" key="4">
    <source>
        <dbReference type="ARBA" id="ARBA00022692"/>
    </source>
</evidence>
<evidence type="ECO:0000256" key="7">
    <source>
        <dbReference type="SAM" id="Phobius"/>
    </source>
</evidence>
<dbReference type="PANTHER" id="PTHR23517">
    <property type="entry name" value="RESISTANCE PROTEIN MDTM, PUTATIVE-RELATED-RELATED"/>
    <property type="match status" value="1"/>
</dbReference>
<evidence type="ECO:0000313" key="10">
    <source>
        <dbReference type="EMBL" id="MBM7853624.1"/>
    </source>
</evidence>
<dbReference type="InterPro" id="IPR020846">
    <property type="entry name" value="MFS_dom"/>
</dbReference>
<protein>
    <submittedName>
        <fullName evidence="10">MFS family permease</fullName>
    </submittedName>
    <submittedName>
        <fullName evidence="9">MFS transporter</fullName>
    </submittedName>
</protein>
<keyword evidence="6 7" id="KW-0472">Membrane</keyword>
<reference evidence="9" key="3">
    <citation type="submission" date="2023-01" db="EMBL/GenBank/DDBJ databases">
        <authorList>
            <person name="Sun Q."/>
            <person name="Evtushenko L."/>
        </authorList>
    </citation>
    <scope>NUCLEOTIDE SEQUENCE</scope>
    <source>
        <strain evidence="9">VKM B-1606</strain>
    </source>
</reference>
<dbReference type="InterPro" id="IPR011701">
    <property type="entry name" value="MFS"/>
</dbReference>
<dbReference type="GO" id="GO:0022857">
    <property type="term" value="F:transmembrane transporter activity"/>
    <property type="evidence" value="ECO:0007669"/>
    <property type="project" value="InterPro"/>
</dbReference>
<evidence type="ECO:0000256" key="1">
    <source>
        <dbReference type="ARBA" id="ARBA00004651"/>
    </source>
</evidence>
<feature type="transmembrane region" description="Helical" evidence="7">
    <location>
        <begin position="272"/>
        <end position="292"/>
    </location>
</feature>
<evidence type="ECO:0000256" key="6">
    <source>
        <dbReference type="ARBA" id="ARBA00023136"/>
    </source>
</evidence>
<keyword evidence="4 7" id="KW-0812">Transmembrane</keyword>
<feature type="transmembrane region" description="Helical" evidence="7">
    <location>
        <begin position="243"/>
        <end position="265"/>
    </location>
</feature>
<keyword evidence="2" id="KW-0813">Transport</keyword>
<keyword evidence="11" id="KW-1185">Reference proteome</keyword>
<comment type="caution">
    <text evidence="9">The sequence shown here is derived from an EMBL/GenBank/DDBJ whole genome shotgun (WGS) entry which is preliminary data.</text>
</comment>
<gene>
    <name evidence="9" type="ORF">GCM10008170_31800</name>
    <name evidence="10" type="ORF">JOD31_003888</name>
</gene>
<feature type="transmembrane region" description="Helical" evidence="7">
    <location>
        <begin position="135"/>
        <end position="156"/>
    </location>
</feature>
<dbReference type="Proteomes" id="UP000758856">
    <property type="component" value="Unassembled WGS sequence"/>
</dbReference>
<keyword evidence="3" id="KW-1003">Cell membrane</keyword>
<evidence type="ECO:0000256" key="2">
    <source>
        <dbReference type="ARBA" id="ARBA00022448"/>
    </source>
</evidence>
<dbReference type="AlphaFoldDB" id="A0A9W6MSV7"/>
<evidence type="ECO:0000313" key="12">
    <source>
        <dbReference type="Proteomes" id="UP001143400"/>
    </source>
</evidence>
<evidence type="ECO:0000256" key="5">
    <source>
        <dbReference type="ARBA" id="ARBA00022989"/>
    </source>
</evidence>
<dbReference type="SUPFAM" id="SSF103473">
    <property type="entry name" value="MFS general substrate transporter"/>
    <property type="match status" value="1"/>
</dbReference>
<feature type="transmembrane region" description="Helical" evidence="7">
    <location>
        <begin position="76"/>
        <end position="94"/>
    </location>
</feature>
<proteinExistence type="predicted"/>
<evidence type="ECO:0000313" key="11">
    <source>
        <dbReference type="Proteomes" id="UP000758856"/>
    </source>
</evidence>
<dbReference type="PANTHER" id="PTHR23517:SF2">
    <property type="entry name" value="MULTIDRUG RESISTANCE PROTEIN MDTH"/>
    <property type="match status" value="1"/>
</dbReference>
<organism evidence="9 12">
    <name type="scientific">Methylopila capsulata</name>
    <dbReference type="NCBI Taxonomy" id="61654"/>
    <lineage>
        <taxon>Bacteria</taxon>
        <taxon>Pseudomonadati</taxon>
        <taxon>Pseudomonadota</taxon>
        <taxon>Alphaproteobacteria</taxon>
        <taxon>Hyphomicrobiales</taxon>
        <taxon>Methylopilaceae</taxon>
        <taxon>Methylopila</taxon>
    </lineage>
</organism>
<dbReference type="PROSITE" id="PS50850">
    <property type="entry name" value="MFS"/>
    <property type="match status" value="1"/>
</dbReference>
<feature type="transmembrane region" description="Helical" evidence="7">
    <location>
        <begin position="43"/>
        <end position="64"/>
    </location>
</feature>
<feature type="domain" description="Major facilitator superfamily (MFS) profile" evidence="8">
    <location>
        <begin position="10"/>
        <end position="388"/>
    </location>
</feature>
<feature type="transmembrane region" description="Helical" evidence="7">
    <location>
        <begin position="100"/>
        <end position="123"/>
    </location>
</feature>
<comment type="subcellular location">
    <subcellularLocation>
        <location evidence="1">Cell membrane</location>
        <topology evidence="1">Multi-pass membrane protein</topology>
    </subcellularLocation>
</comment>
<reference evidence="10 11" key="2">
    <citation type="submission" date="2021-01" db="EMBL/GenBank/DDBJ databases">
        <title>Genomic Encyclopedia of Type Strains, Phase IV (KMG-IV): sequencing the most valuable type-strain genomes for metagenomic binning, comparative biology and taxonomic classification.</title>
        <authorList>
            <person name="Goeker M."/>
        </authorList>
    </citation>
    <scope>NUCLEOTIDE SEQUENCE [LARGE SCALE GENOMIC DNA]</scope>
    <source>
        <strain evidence="10 11">DSM 6130</strain>
    </source>
</reference>
<dbReference type="GO" id="GO:0005886">
    <property type="term" value="C:plasma membrane"/>
    <property type="evidence" value="ECO:0007669"/>
    <property type="project" value="UniProtKB-SubCell"/>
</dbReference>
<feature type="transmembrane region" description="Helical" evidence="7">
    <location>
        <begin position="201"/>
        <end position="223"/>
    </location>
</feature>
<keyword evidence="5 7" id="KW-1133">Transmembrane helix</keyword>
<feature type="transmembrane region" description="Helical" evidence="7">
    <location>
        <begin position="339"/>
        <end position="359"/>
    </location>
</feature>
<accession>A0A9W6MSV7</accession>
<evidence type="ECO:0000256" key="3">
    <source>
        <dbReference type="ARBA" id="ARBA00022475"/>
    </source>
</evidence>
<feature type="transmembrane region" description="Helical" evidence="7">
    <location>
        <begin position="12"/>
        <end position="37"/>
    </location>
</feature>
<dbReference type="EMBL" id="BSFF01000008">
    <property type="protein sequence ID" value="GLK57160.1"/>
    <property type="molecule type" value="Genomic_DNA"/>
</dbReference>
<evidence type="ECO:0000259" key="8">
    <source>
        <dbReference type="PROSITE" id="PS50850"/>
    </source>
</evidence>
<evidence type="ECO:0000313" key="9">
    <source>
        <dbReference type="EMBL" id="GLK57160.1"/>
    </source>
</evidence>
<dbReference type="EMBL" id="JAFBCY010000006">
    <property type="protein sequence ID" value="MBM7853624.1"/>
    <property type="molecule type" value="Genomic_DNA"/>
</dbReference>
<dbReference type="RefSeq" id="WP_204952072.1">
    <property type="nucleotide sequence ID" value="NZ_BSFF01000008.1"/>
</dbReference>
<dbReference type="Pfam" id="PF07690">
    <property type="entry name" value="MFS_1"/>
    <property type="match status" value="1"/>
</dbReference>
<feature type="transmembrane region" description="Helical" evidence="7">
    <location>
        <begin position="162"/>
        <end position="181"/>
    </location>
</feature>
<dbReference type="InterPro" id="IPR050171">
    <property type="entry name" value="MFS_Transporters"/>
</dbReference>
<dbReference type="Gene3D" id="1.20.1250.20">
    <property type="entry name" value="MFS general substrate transporter like domains"/>
    <property type="match status" value="2"/>
</dbReference>
<feature type="transmembrane region" description="Helical" evidence="7">
    <location>
        <begin position="298"/>
        <end position="318"/>
    </location>
</feature>